<accession>A0A417XYJ4</accession>
<dbReference type="RefSeq" id="WP_118926948.1">
    <property type="nucleotide sequence ID" value="NZ_QXGH01000024.1"/>
</dbReference>
<feature type="compositionally biased region" description="Polar residues" evidence="2">
    <location>
        <begin position="98"/>
        <end position="117"/>
    </location>
</feature>
<proteinExistence type="predicted"/>
<gene>
    <name evidence="3" type="ORF">D0Z08_19595</name>
</gene>
<keyword evidence="4" id="KW-1185">Reference proteome</keyword>
<name>A0A417XYJ4_9ACTN</name>
<feature type="region of interest" description="Disordered" evidence="2">
    <location>
        <begin position="220"/>
        <end position="263"/>
    </location>
</feature>
<keyword evidence="1" id="KW-0175">Coiled coil</keyword>
<comment type="caution">
    <text evidence="3">The sequence shown here is derived from an EMBL/GenBank/DDBJ whole genome shotgun (WGS) entry which is preliminary data.</text>
</comment>
<protein>
    <submittedName>
        <fullName evidence="3">Uncharacterized protein</fullName>
    </submittedName>
</protein>
<dbReference type="EMBL" id="QXGH01000024">
    <property type="protein sequence ID" value="RHW25433.1"/>
    <property type="molecule type" value="Genomic_DNA"/>
</dbReference>
<feature type="region of interest" description="Disordered" evidence="2">
    <location>
        <begin position="91"/>
        <end position="121"/>
    </location>
</feature>
<evidence type="ECO:0000256" key="1">
    <source>
        <dbReference type="SAM" id="Coils"/>
    </source>
</evidence>
<dbReference type="Proteomes" id="UP000283644">
    <property type="component" value="Unassembled WGS sequence"/>
</dbReference>
<reference evidence="3 4" key="1">
    <citation type="submission" date="2018-09" db="EMBL/GenBank/DDBJ databases">
        <title>Genome sequencing of Nocardioides immobilis CCTCC AB 2017083 for comparison to Nocardioides silvaticus.</title>
        <authorList>
            <person name="Li C."/>
            <person name="Wang G."/>
        </authorList>
    </citation>
    <scope>NUCLEOTIDE SEQUENCE [LARGE SCALE GENOMIC DNA]</scope>
    <source>
        <strain evidence="3 4">CCTCC AB 2017083</strain>
    </source>
</reference>
<feature type="coiled-coil region" evidence="1">
    <location>
        <begin position="64"/>
        <end position="91"/>
    </location>
</feature>
<sequence>MLERFTVDVLAEHVATQLLEGEPTPKLVHRFFRKGRRDGKRALDHASVSKLLQDAVQLAASSLVEELVRAQNQTEQRIADLQAEVDAHDELIKPHVPSGSSTFESPGPDTTSETDSGPSAVADVADSSQRLLDALAKKKSLKVARLKEAEAAEVKAREAAKKTALDLAEEKATAARAEIPRLQQHLKSLPAEFSQRFESMKHTGEILWSRYCNGFVLGESKRGSRSSDVETPAGALNFTTPPPLQTTTSDGTASADAATTPGE</sequence>
<evidence type="ECO:0000313" key="4">
    <source>
        <dbReference type="Proteomes" id="UP000283644"/>
    </source>
</evidence>
<feature type="compositionally biased region" description="Low complexity" evidence="2">
    <location>
        <begin position="246"/>
        <end position="263"/>
    </location>
</feature>
<organism evidence="3 4">
    <name type="scientific">Nocardioides immobilis</name>
    <dbReference type="NCBI Taxonomy" id="2049295"/>
    <lineage>
        <taxon>Bacteria</taxon>
        <taxon>Bacillati</taxon>
        <taxon>Actinomycetota</taxon>
        <taxon>Actinomycetes</taxon>
        <taxon>Propionibacteriales</taxon>
        <taxon>Nocardioidaceae</taxon>
        <taxon>Nocardioides</taxon>
    </lineage>
</organism>
<evidence type="ECO:0000256" key="2">
    <source>
        <dbReference type="SAM" id="MobiDB-lite"/>
    </source>
</evidence>
<dbReference type="AlphaFoldDB" id="A0A417XYJ4"/>
<evidence type="ECO:0000313" key="3">
    <source>
        <dbReference type="EMBL" id="RHW25433.1"/>
    </source>
</evidence>